<keyword evidence="1" id="KW-1194">Viral DNA replication</keyword>
<protein>
    <recommendedName>
        <fullName evidence="1">DNA helicase/primase</fullName>
        <ecNumber evidence="1">2.7.7.-</ecNumber>
        <ecNumber evidence="1">3.6.4.12</ecNumber>
    </recommendedName>
</protein>
<keyword evidence="1" id="KW-0862">Zinc</keyword>
<keyword evidence="1" id="KW-0808">Transferase</keyword>
<dbReference type="CDD" id="cd19483">
    <property type="entry name" value="RecA-like_Gp4D_helicase"/>
    <property type="match status" value="1"/>
</dbReference>
<feature type="site" description="dTTP/dATP binding" evidence="1">
    <location>
        <position position="520"/>
    </location>
</feature>
<dbReference type="RefSeq" id="YP_009807903.1">
    <property type="nucleotide sequence ID" value="NC_048030.1"/>
</dbReference>
<dbReference type="Pfam" id="PF21268">
    <property type="entry name" value="Helic-prim_T7_N"/>
    <property type="match status" value="1"/>
</dbReference>
<name>D6PFN8_9CAUD</name>
<dbReference type="GeneID" id="54998793"/>
<feature type="binding site" evidence="1">
    <location>
        <position position="11"/>
    </location>
    <ligand>
        <name>Zn(2+)</name>
        <dbReference type="ChEBI" id="CHEBI:29105"/>
    </ligand>
</feature>
<dbReference type="Gene3D" id="2.20.25.10">
    <property type="match status" value="1"/>
</dbReference>
<dbReference type="Gene3D" id="2.20.25.180">
    <property type="match status" value="1"/>
</dbReference>
<dbReference type="InterPro" id="IPR048774">
    <property type="entry name" value="Helic-prim_T7_N"/>
</dbReference>
<keyword evidence="1" id="KW-0863">Zinc-finger</keyword>
<keyword evidence="1" id="KW-0548">Nucleotidyltransferase</keyword>
<keyword evidence="1" id="KW-0235">DNA replication</keyword>
<accession>D6PFN8</accession>
<dbReference type="SUPFAM" id="SSF52540">
    <property type="entry name" value="P-loop containing nucleoside triphosphate hydrolases"/>
    <property type="match status" value="1"/>
</dbReference>
<feature type="site" description="dTTP/dATP binding" evidence="1">
    <location>
        <position position="507"/>
    </location>
</feature>
<comment type="caution">
    <text evidence="1">Lacks conserved residue(s) required for the propagation of feature annotation.</text>
</comment>
<dbReference type="KEGG" id="vg:54998793"/>
<keyword evidence="1" id="KW-0347">Helicase</keyword>
<dbReference type="GO" id="GO:0006269">
    <property type="term" value="P:DNA replication, synthesis of primer"/>
    <property type="evidence" value="ECO:0007669"/>
    <property type="project" value="UniProtKB-KW"/>
</dbReference>
<dbReference type="GO" id="GO:0008270">
    <property type="term" value="F:zinc ion binding"/>
    <property type="evidence" value="ECO:0007669"/>
    <property type="project" value="UniProtKB-UniRule"/>
</dbReference>
<keyword evidence="4" id="KW-1185">Reference proteome</keyword>
<dbReference type="GO" id="GO:0005524">
    <property type="term" value="F:ATP binding"/>
    <property type="evidence" value="ECO:0007669"/>
    <property type="project" value="UniProtKB-UniRule"/>
</dbReference>
<dbReference type="EC" id="2.7.7.-" evidence="1"/>
<dbReference type="SUPFAM" id="SSF56731">
    <property type="entry name" value="DNA primase core"/>
    <property type="match status" value="1"/>
</dbReference>
<organism evidence="3 4">
    <name type="scientific">uncultured phage MedDCM-OCT-S08-C159</name>
    <dbReference type="NCBI Taxonomy" id="743571"/>
    <lineage>
        <taxon>Viruses</taxon>
        <taxon>Duplodnaviria</taxon>
        <taxon>Heunggongvirae</taxon>
        <taxon>Uroviricota</taxon>
        <taxon>Caudoviricetes</taxon>
        <taxon>Autographivirales</taxon>
        <taxon>Jalkavirus</taxon>
        <taxon>Jalkavirus S08C159</taxon>
    </lineage>
</organism>
<keyword evidence="1" id="KW-0067">ATP-binding</keyword>
<feature type="binding site" evidence="1">
    <location>
        <position position="150"/>
    </location>
    <ligand>
        <name>Mg(2+)</name>
        <dbReference type="ChEBI" id="CHEBI:18420"/>
        <label>1</label>
        <note>catalytic</note>
    </ligand>
</feature>
<dbReference type="EC" id="3.6.4.12" evidence="1"/>
<comment type="function">
    <text evidence="1">ATP-dependent DNA helicase and primase essential for viral DNA replication and recombination. The helicase moves 5' -&gt; 3' on the lagging strand template, unwinding the DNA duplex ahead of the leading strand polymerase at the replication fork and generating ssDNA for both leading and lagging strand synthesis. ATP or dTTP hydrolysis propels each helicase domain to translocate sequentially along DNA. Mediates strand transfer when a joint molecule is available and participates in recombinational DNA repair through its role in strand exchange. Primase activity synthesizes short RNA primers at the sequence 5'-GTC-3' on the lagging strand that the polymerase elongates using dNTPs and providing the primase is still present.</text>
</comment>
<keyword evidence="1" id="KW-0511">Multifunctional enzyme</keyword>
<keyword evidence="1" id="KW-0460">Magnesium</keyword>
<evidence type="ECO:0000259" key="2">
    <source>
        <dbReference type="PROSITE" id="PS51199"/>
    </source>
</evidence>
<feature type="binding site" evidence="1">
    <location>
        <position position="200"/>
    </location>
    <ligand>
        <name>Mg(2+)</name>
        <dbReference type="ChEBI" id="CHEBI:18420"/>
        <label>1</label>
        <note>catalytic</note>
    </ligand>
</feature>
<feature type="binding site" evidence="1">
    <location>
        <position position="34"/>
    </location>
    <ligand>
        <name>Zn(2+)</name>
        <dbReference type="ChEBI" id="CHEBI:29105"/>
    </ligand>
</feature>
<dbReference type="GO" id="GO:0043139">
    <property type="term" value="F:5'-3' DNA helicase activity"/>
    <property type="evidence" value="ECO:0007669"/>
    <property type="project" value="InterPro"/>
</dbReference>
<keyword evidence="1" id="KW-0547">Nucleotide-binding</keyword>
<comment type="cofactor">
    <cofactor evidence="1">
        <name>Mg(2+)</name>
        <dbReference type="ChEBI" id="CHEBI:18420"/>
    </cofactor>
    <text evidence="1">Binds 2 Mg(2+), one of which is catalytic.</text>
</comment>
<dbReference type="InterPro" id="IPR027417">
    <property type="entry name" value="P-loop_NTPase"/>
</dbReference>
<evidence type="ECO:0000313" key="3">
    <source>
        <dbReference type="EMBL" id="ADD94539.1"/>
    </source>
</evidence>
<dbReference type="CDD" id="cd01029">
    <property type="entry name" value="TOPRIM_primases"/>
    <property type="match status" value="1"/>
</dbReference>
<dbReference type="InterPro" id="IPR034154">
    <property type="entry name" value="TOPRIM_DnaG/twinkle"/>
</dbReference>
<dbReference type="EMBL" id="GU943031">
    <property type="protein sequence ID" value="ADD94539.1"/>
    <property type="molecule type" value="Genomic_DNA"/>
</dbReference>
<dbReference type="GO" id="GO:0016787">
    <property type="term" value="F:hydrolase activity"/>
    <property type="evidence" value="ECO:0007669"/>
    <property type="project" value="UniProtKB-KW"/>
</dbReference>
<dbReference type="Proteomes" id="UP000528467">
    <property type="component" value="Segment"/>
</dbReference>
<dbReference type="InterPro" id="IPR007694">
    <property type="entry name" value="DNA_helicase_DnaB-like_C"/>
</dbReference>
<reference evidence="3 4" key="1">
    <citation type="journal article" date="2010" name="ISME J.">
        <title>Metagenome of the Mediterranean deep chlorophyll maximum studied by direct and fosmid library 454 pyrosequencing.</title>
        <authorList>
            <person name="Ghai R."/>
            <person name="Martin-Cuadrado A.B."/>
            <person name="Molto A.G."/>
            <person name="Heredia I.G."/>
            <person name="Cabrera R."/>
            <person name="Martin J."/>
            <person name="Verdu M."/>
            <person name="Deschamps P."/>
            <person name="Moreira D."/>
            <person name="Lopez-Garcia P."/>
            <person name="Mira A."/>
            <person name="Rodriguez-Valera F."/>
        </authorList>
    </citation>
    <scope>NUCLEOTIDE SEQUENCE [LARGE SCALE GENOMIC DNA]</scope>
</reference>
<keyword evidence="1" id="KW-0639">Primosome</keyword>
<dbReference type="GO" id="GO:0003899">
    <property type="term" value="F:DNA-directed RNA polymerase activity"/>
    <property type="evidence" value="ECO:0007669"/>
    <property type="project" value="UniProtKB-UniRule"/>
</dbReference>
<evidence type="ECO:0000256" key="1">
    <source>
        <dbReference type="HAMAP-Rule" id="MF_04154"/>
    </source>
</evidence>
<dbReference type="PANTHER" id="PTHR12873:SF0">
    <property type="entry name" value="TWINKLE MTDNA HELICASE"/>
    <property type="match status" value="1"/>
</dbReference>
<feature type="binding site" evidence="1">
    <location>
        <position position="29"/>
    </location>
    <ligand>
        <name>Zn(2+)</name>
        <dbReference type="ChEBI" id="CHEBI:29105"/>
    </ligand>
</feature>
<dbReference type="Gene3D" id="3.40.1360.10">
    <property type="match status" value="1"/>
</dbReference>
<dbReference type="PROSITE" id="PS51199">
    <property type="entry name" value="SF4_HELICASE"/>
    <property type="match status" value="1"/>
</dbReference>
<feature type="site" description="dTTP/dATP binding" evidence="1">
    <location>
        <position position="449"/>
    </location>
</feature>
<sequence>MKSQYKNKKICPECGKKNCAVFDDGHEHCFTMDCEYTYYPNKTKEKKVSNIIPLKKTNPKLLKVTPIALPKRGITKETCELFGYGQAEYRGQPVQVATYKDQKGRDVAQHIRFQDKKFIWIGEMSNVQLWGQHLWRQHGSNGSIFVSCFEGEIDCMSGSQIQGNKFPCISIPSGVQSAAKYLAANYKWLDTYCRIVLCFDNDEAGNKAAEKCMEVLPKGKVAIARLDRNDVNDHLVLGEGDVVQERLWKARPVRPDCLINAADAWDLFTKETSKAITDFPFPKLNDFTRGLFPSQLFTVASASGAGKSTICRELCHHFLKRGLKVGYIGLEESVQRTLQGLVGIDMNVPLHLDEDGIDKISLKTAFDKLTSSRSLFLYNHFGSLEPDVLLEQIRYLATVDGVQVVILDHISIVLSGLELDNERKAIDIIMTKLRSLCEATGIALVLVSHLRRPQGQSHESGREVDTSDLRGSHSLLQLSDVVLSASRNQTGDASERQRLQLKVLKSRHTGMTGEVDKLLYDQKTGRLIVYENDFADL</sequence>
<dbReference type="HAMAP" id="MF_04154">
    <property type="entry name" value="Helic_Prim_T7"/>
    <property type="match status" value="1"/>
</dbReference>
<dbReference type="Gene3D" id="3.40.50.300">
    <property type="entry name" value="P-loop containing nucleotide triphosphate hydrolases"/>
    <property type="match status" value="1"/>
</dbReference>
<dbReference type="InterPro" id="IPR046394">
    <property type="entry name" value="Helic_Prim_T7"/>
</dbReference>
<dbReference type="GO" id="GO:0003697">
    <property type="term" value="F:single-stranded DNA binding"/>
    <property type="evidence" value="ECO:0007669"/>
    <property type="project" value="InterPro"/>
</dbReference>
<dbReference type="GO" id="GO:0039693">
    <property type="term" value="P:viral DNA genome replication"/>
    <property type="evidence" value="ECO:0007669"/>
    <property type="project" value="UniProtKB-UniRule"/>
</dbReference>
<comment type="similarity">
    <text evidence="1">Belongs to the Teseptimavirus DNA helicase/primase family.</text>
</comment>
<feature type="domain" description="SF4 helicase" evidence="2">
    <location>
        <begin position="270"/>
        <end position="533"/>
    </location>
</feature>
<keyword evidence="1" id="KW-0378">Hydrolase</keyword>
<dbReference type="Pfam" id="PF13155">
    <property type="entry name" value="Toprim_2"/>
    <property type="match status" value="1"/>
</dbReference>
<feature type="binding site" evidence="1">
    <location>
        <position position="14"/>
    </location>
    <ligand>
        <name>Zn(2+)</name>
        <dbReference type="ChEBI" id="CHEBI:29105"/>
    </ligand>
</feature>
<proteinExistence type="inferred from homology"/>
<dbReference type="PANTHER" id="PTHR12873">
    <property type="entry name" value="T7-LIKE MITOCHONDRIAL DNA HELICASE"/>
    <property type="match status" value="1"/>
</dbReference>
<evidence type="ECO:0000313" key="4">
    <source>
        <dbReference type="Proteomes" id="UP000528467"/>
    </source>
</evidence>
<feature type="site" description="dTTP/dATP binding" evidence="1">
    <location>
        <position position="487"/>
    </location>
</feature>
<comment type="catalytic activity">
    <reaction evidence="1">
        <text>ATP + H2O = ADP + phosphate + H(+)</text>
        <dbReference type="Rhea" id="RHEA:13065"/>
        <dbReference type="ChEBI" id="CHEBI:15377"/>
        <dbReference type="ChEBI" id="CHEBI:15378"/>
        <dbReference type="ChEBI" id="CHEBI:30616"/>
        <dbReference type="ChEBI" id="CHEBI:43474"/>
        <dbReference type="ChEBI" id="CHEBI:456216"/>
        <dbReference type="EC" id="3.6.4.12"/>
    </reaction>
</comment>
<feature type="binding site" evidence="1">
    <location>
        <position position="230"/>
    </location>
    <ligand>
        <name>Mg(2+)</name>
        <dbReference type="ChEBI" id="CHEBI:18420"/>
        <label>2</label>
    </ligand>
</feature>
<dbReference type="InterPro" id="IPR027032">
    <property type="entry name" value="Twinkle-like"/>
</dbReference>
<dbReference type="Pfam" id="PF03796">
    <property type="entry name" value="DnaB_C"/>
    <property type="match status" value="1"/>
</dbReference>
<keyword evidence="1" id="KW-0479">Metal-binding</keyword>
<comment type="domain">
    <text evidence="1">The N-terminus zinc finger domain is essential for delivering the primed DNA template to the DNA polymerase. The central core domain contains the primase activity. The C-terminus region is responsible for the helicase activity and binds 1 Mg(2+)-dTTP.</text>
</comment>
<comment type="subunit">
    <text evidence="1">Homohexamer. Assembles as a hexamer onto linear or circular ssDNA in the presence of ATP or dTTP. Interacts (via C-terminus) with the viral DNA polymerase that is bound to DNA; this interaction is essential to initiate leading-strand DNA synthesis. The priming complex consists of 2 DNA polymerases and 1 helicase-primase hexamer that assemble on the DNA template. Interacts with the single-stranded DNA-binding protein. Part of the replicase complex that includes the DNA polymerase, the primase/helicase and the single-stranded DNA binding protein.</text>
</comment>